<dbReference type="InterPro" id="IPR016181">
    <property type="entry name" value="Acyl_CoA_acyltransferase"/>
</dbReference>
<dbReference type="InterPro" id="IPR050832">
    <property type="entry name" value="Bact_Acetyltransf"/>
</dbReference>
<dbReference type="GO" id="GO:0016747">
    <property type="term" value="F:acyltransferase activity, transferring groups other than amino-acyl groups"/>
    <property type="evidence" value="ECO:0007669"/>
    <property type="project" value="InterPro"/>
</dbReference>
<evidence type="ECO:0000313" key="4">
    <source>
        <dbReference type="EMBL" id="GAG20231.1"/>
    </source>
</evidence>
<feature type="domain" description="N-acetyltransferase" evidence="3">
    <location>
        <begin position="4"/>
        <end position="147"/>
    </location>
</feature>
<accession>X0X5F5</accession>
<evidence type="ECO:0000256" key="2">
    <source>
        <dbReference type="ARBA" id="ARBA00023315"/>
    </source>
</evidence>
<gene>
    <name evidence="4" type="ORF">S01H1_49188</name>
</gene>
<dbReference type="EMBL" id="BARS01031622">
    <property type="protein sequence ID" value="GAG20231.1"/>
    <property type="molecule type" value="Genomic_DNA"/>
</dbReference>
<protein>
    <recommendedName>
        <fullName evidence="3">N-acetyltransferase domain-containing protein</fullName>
    </recommendedName>
</protein>
<reference evidence="4" key="1">
    <citation type="journal article" date="2014" name="Front. Microbiol.">
        <title>High frequency of phylogenetically diverse reductive dehalogenase-homologous genes in deep subseafloor sedimentary metagenomes.</title>
        <authorList>
            <person name="Kawai M."/>
            <person name="Futagami T."/>
            <person name="Toyoda A."/>
            <person name="Takaki Y."/>
            <person name="Nishi S."/>
            <person name="Hori S."/>
            <person name="Arai W."/>
            <person name="Tsubouchi T."/>
            <person name="Morono Y."/>
            <person name="Uchiyama I."/>
            <person name="Ito T."/>
            <person name="Fujiyama A."/>
            <person name="Inagaki F."/>
            <person name="Takami H."/>
        </authorList>
    </citation>
    <scope>NUCLEOTIDE SEQUENCE</scope>
    <source>
        <strain evidence="4">Expedition CK06-06</strain>
    </source>
</reference>
<name>X0X5F5_9ZZZZ</name>
<dbReference type="AlphaFoldDB" id="X0X5F5"/>
<evidence type="ECO:0000259" key="3">
    <source>
        <dbReference type="PROSITE" id="PS51186"/>
    </source>
</evidence>
<comment type="caution">
    <text evidence="4">The sequence shown here is derived from an EMBL/GenBank/DDBJ whole genome shotgun (WGS) entry which is preliminary data.</text>
</comment>
<dbReference type="PANTHER" id="PTHR43877">
    <property type="entry name" value="AMINOALKYLPHOSPHONATE N-ACETYLTRANSFERASE-RELATED-RELATED"/>
    <property type="match status" value="1"/>
</dbReference>
<dbReference type="CDD" id="cd04301">
    <property type="entry name" value="NAT_SF"/>
    <property type="match status" value="1"/>
</dbReference>
<dbReference type="Pfam" id="PF00583">
    <property type="entry name" value="Acetyltransf_1"/>
    <property type="match status" value="1"/>
</dbReference>
<dbReference type="SUPFAM" id="SSF55729">
    <property type="entry name" value="Acyl-CoA N-acyltransferases (Nat)"/>
    <property type="match status" value="1"/>
</dbReference>
<dbReference type="PROSITE" id="PS51186">
    <property type="entry name" value="GNAT"/>
    <property type="match status" value="1"/>
</dbReference>
<keyword evidence="1" id="KW-0808">Transferase</keyword>
<organism evidence="4">
    <name type="scientific">marine sediment metagenome</name>
    <dbReference type="NCBI Taxonomy" id="412755"/>
    <lineage>
        <taxon>unclassified sequences</taxon>
        <taxon>metagenomes</taxon>
        <taxon>ecological metagenomes</taxon>
    </lineage>
</organism>
<proteinExistence type="predicted"/>
<sequence length="147" mass="16894">MNKVNIKVFEDKQHRNKVTTLWREVFGYEDARNSPELVIDKKLKVVDDLFFVAVKENAVVGTIMTGYDGHRGWIYSLAVLPEYRRKGVGSALLEFAEKKLSSLGCVKINLQILDENEEAYKFYQANGYTTEKRISMGKQLKENIKIA</sequence>
<dbReference type="InterPro" id="IPR000182">
    <property type="entry name" value="GNAT_dom"/>
</dbReference>
<keyword evidence="2" id="KW-0012">Acyltransferase</keyword>
<evidence type="ECO:0000256" key="1">
    <source>
        <dbReference type="ARBA" id="ARBA00022679"/>
    </source>
</evidence>
<dbReference type="NCBIfam" id="NF002959">
    <property type="entry name" value="PRK03624.1"/>
    <property type="match status" value="1"/>
</dbReference>
<dbReference type="Gene3D" id="3.40.630.30">
    <property type="match status" value="1"/>
</dbReference>